<accession>A0A6P8JL31</accession>
<evidence type="ECO:0000313" key="3">
    <source>
        <dbReference type="Proteomes" id="UP000515162"/>
    </source>
</evidence>
<dbReference type="GeneID" id="117138518"/>
<proteinExistence type="predicted"/>
<keyword evidence="3" id="KW-1185">Reference proteome</keyword>
<feature type="region of interest" description="Disordered" evidence="1">
    <location>
        <begin position="217"/>
        <end position="353"/>
    </location>
</feature>
<dbReference type="Proteomes" id="UP000515162">
    <property type="component" value="Chromosome 2R"/>
</dbReference>
<feature type="chain" id="PRO_5028155753" evidence="2">
    <location>
        <begin position="21"/>
        <end position="374"/>
    </location>
</feature>
<reference evidence="4" key="1">
    <citation type="submission" date="2025-08" db="UniProtKB">
        <authorList>
            <consortium name="RefSeq"/>
        </authorList>
    </citation>
    <scope>IDENTIFICATION</scope>
    <source>
        <strain evidence="4">Mau12</strain>
        <tissue evidence="4">Whole Body</tissue>
    </source>
</reference>
<feature type="signal peptide" evidence="2">
    <location>
        <begin position="1"/>
        <end position="20"/>
    </location>
</feature>
<sequence length="374" mass="42034">MLQLSLALLLFLALFASLETAPSSSSGAKQEKYVRVYEINEEQYQRVLQLTKGKNVISEARLINGGFATVSDTLSSGWNSLLRIVGLTTLSKADDTEKVDFDGQPLCVIKSREGEGREEDVPSARSSARDIEAEEEDSAIHCIVVLKKDVEFELPTLDPHPNYAQYWNKPETSNPVAETPVLTQSSEVLKEEEAVETETRIQAPLKKKMVNKSIYPRAGALGEDSDGSRQYGYPPMPPQYGTPYPPPPSYGGYPYSPYPNPPPYPNPQPYGPQLPYGPSPYGQPPYGLYPQQPYGPQPPIPPYSPQPYGPYGYPYLDQNQLAQVNAQKEVEKLEADDDEEEDEDSYETEDENDYRYKNRLYSYNPVYLQQSYNN</sequence>
<protein>
    <submittedName>
        <fullName evidence="4">Actin cytoskeleton-regulatory complex protein PAN1</fullName>
    </submittedName>
</protein>
<organism evidence="3 4">
    <name type="scientific">Drosophila mauritiana</name>
    <name type="common">Fruit fly</name>
    <dbReference type="NCBI Taxonomy" id="7226"/>
    <lineage>
        <taxon>Eukaryota</taxon>
        <taxon>Metazoa</taxon>
        <taxon>Ecdysozoa</taxon>
        <taxon>Arthropoda</taxon>
        <taxon>Hexapoda</taxon>
        <taxon>Insecta</taxon>
        <taxon>Pterygota</taxon>
        <taxon>Neoptera</taxon>
        <taxon>Endopterygota</taxon>
        <taxon>Diptera</taxon>
        <taxon>Brachycera</taxon>
        <taxon>Muscomorpha</taxon>
        <taxon>Ephydroidea</taxon>
        <taxon>Drosophilidae</taxon>
        <taxon>Drosophila</taxon>
        <taxon>Sophophora</taxon>
    </lineage>
</organism>
<feature type="region of interest" description="Disordered" evidence="1">
    <location>
        <begin position="112"/>
        <end position="132"/>
    </location>
</feature>
<feature type="compositionally biased region" description="Polar residues" evidence="1">
    <location>
        <begin position="317"/>
        <end position="326"/>
    </location>
</feature>
<gene>
    <name evidence="4" type="primary">LOC117138518</name>
</gene>
<feature type="compositionally biased region" description="Pro residues" evidence="1">
    <location>
        <begin position="293"/>
        <end position="308"/>
    </location>
</feature>
<name>A0A6P8JL31_DROMA</name>
<keyword evidence="2" id="KW-0732">Signal</keyword>
<dbReference type="AlphaFoldDB" id="A0A6P8JL31"/>
<feature type="compositionally biased region" description="Pro residues" evidence="1">
    <location>
        <begin position="234"/>
        <end position="249"/>
    </location>
</feature>
<feature type="compositionally biased region" description="Basic and acidic residues" evidence="1">
    <location>
        <begin position="112"/>
        <end position="131"/>
    </location>
</feature>
<feature type="compositionally biased region" description="Acidic residues" evidence="1">
    <location>
        <begin position="334"/>
        <end position="352"/>
    </location>
</feature>
<evidence type="ECO:0000313" key="4">
    <source>
        <dbReference type="RefSeq" id="XP_033156543.1"/>
    </source>
</evidence>
<feature type="compositionally biased region" description="Pro residues" evidence="1">
    <location>
        <begin position="256"/>
        <end position="283"/>
    </location>
</feature>
<evidence type="ECO:0000256" key="2">
    <source>
        <dbReference type="SAM" id="SignalP"/>
    </source>
</evidence>
<dbReference type="RefSeq" id="XP_033156543.1">
    <property type="nucleotide sequence ID" value="XM_033300652.1"/>
</dbReference>
<evidence type="ECO:0000256" key="1">
    <source>
        <dbReference type="SAM" id="MobiDB-lite"/>
    </source>
</evidence>